<dbReference type="InterPro" id="IPR010451">
    <property type="entry name" value="Acetoacetate_decarboxylase"/>
</dbReference>
<dbReference type="SUPFAM" id="SSF160104">
    <property type="entry name" value="Acetoacetate decarboxylase-like"/>
    <property type="match status" value="1"/>
</dbReference>
<keyword evidence="3" id="KW-1185">Reference proteome</keyword>
<name>I0HCV4_ACTM4</name>
<feature type="compositionally biased region" description="Low complexity" evidence="1">
    <location>
        <begin position="120"/>
        <end position="148"/>
    </location>
</feature>
<dbReference type="HOGENOM" id="CLU_106229_0_0_11"/>
<dbReference type="Pfam" id="PF06314">
    <property type="entry name" value="ADC"/>
    <property type="match status" value="1"/>
</dbReference>
<dbReference type="RefSeq" id="WP_014445729.1">
    <property type="nucleotide sequence ID" value="NC_017093.1"/>
</dbReference>
<evidence type="ECO:0008006" key="4">
    <source>
        <dbReference type="Google" id="ProtNLM"/>
    </source>
</evidence>
<dbReference type="eggNOG" id="COG4689">
    <property type="taxonomic scope" value="Bacteria"/>
</dbReference>
<gene>
    <name evidence="2" type="ordered locus">AMIS_56210</name>
</gene>
<dbReference type="AlphaFoldDB" id="I0HCV4"/>
<feature type="region of interest" description="Disordered" evidence="1">
    <location>
        <begin position="120"/>
        <end position="150"/>
    </location>
</feature>
<dbReference type="InterPro" id="IPR023375">
    <property type="entry name" value="ADC_dom_sf"/>
</dbReference>
<accession>I0HCV4</accession>
<organism evidence="2 3">
    <name type="scientific">Actinoplanes missouriensis (strain ATCC 14538 / DSM 43046 / CBS 188.64 / JCM 3121 / NBRC 102363 / NCIMB 12654 / NRRL B-3342 / UNCC 431)</name>
    <dbReference type="NCBI Taxonomy" id="512565"/>
    <lineage>
        <taxon>Bacteria</taxon>
        <taxon>Bacillati</taxon>
        <taxon>Actinomycetota</taxon>
        <taxon>Actinomycetes</taxon>
        <taxon>Micromonosporales</taxon>
        <taxon>Micromonosporaceae</taxon>
        <taxon>Actinoplanes</taxon>
    </lineage>
</organism>
<dbReference type="PATRIC" id="fig|512565.3.peg.5619"/>
<reference evidence="2 3" key="1">
    <citation type="submission" date="2012-02" db="EMBL/GenBank/DDBJ databases">
        <title>Complete genome sequence of Actinoplanes missouriensis 431 (= NBRC 102363).</title>
        <authorList>
            <person name="Ohnishi Y."/>
            <person name="Ishikawa J."/>
            <person name="Sekine M."/>
            <person name="Hosoyama A."/>
            <person name="Harada T."/>
            <person name="Narita H."/>
            <person name="Hata T."/>
            <person name="Konno Y."/>
            <person name="Tutikane K."/>
            <person name="Fujita N."/>
            <person name="Horinouchi S."/>
            <person name="Hayakawa M."/>
        </authorList>
    </citation>
    <scope>NUCLEOTIDE SEQUENCE [LARGE SCALE GENOMIC DNA]</scope>
    <source>
        <strain evidence="3">ATCC 14538 / DSM 43046 / CBS 188.64 / JCM 3121 / NBRC 102363 / NCIMB 12654 / NRRL B-3342 / UNCC 431</strain>
    </source>
</reference>
<dbReference type="GO" id="GO:0016829">
    <property type="term" value="F:lyase activity"/>
    <property type="evidence" value="ECO:0007669"/>
    <property type="project" value="InterPro"/>
</dbReference>
<dbReference type="EMBL" id="AP012319">
    <property type="protein sequence ID" value="BAL90841.1"/>
    <property type="molecule type" value="Genomic_DNA"/>
</dbReference>
<evidence type="ECO:0000256" key="1">
    <source>
        <dbReference type="SAM" id="MobiDB-lite"/>
    </source>
</evidence>
<evidence type="ECO:0000313" key="3">
    <source>
        <dbReference type="Proteomes" id="UP000007882"/>
    </source>
</evidence>
<dbReference type="KEGG" id="ams:AMIS_56210"/>
<protein>
    <recommendedName>
        <fullName evidence="4">Acetoacetate decarboxylase</fullName>
    </recommendedName>
</protein>
<proteinExistence type="predicted"/>
<dbReference type="STRING" id="512565.AMIS_56210"/>
<evidence type="ECO:0000313" key="2">
    <source>
        <dbReference type="EMBL" id="BAL90841.1"/>
    </source>
</evidence>
<sequence>MYPPEPWHLRGQMYLSLFLVPRGKLPQLPPVLRDTVRPVTVGGRVAVGAAWVSYEPGGVLHYRELLSAVLVHERGRPRVSITDIWVDSVASREGGRRLWGIPKEMAELQLDADTEPLVDASASVAPSSGTSSSGTSSSIASSSVASASGAGGPIGSALVRLKGRLPGRFPLGFTVAQALGDAVRRTPVRGRGGLRTADAAWRADPAGPLGYLAGRRPVLSLAITDFWLVFGRTPKDRARAGHPAAKGNARP</sequence>
<dbReference type="OrthoDB" id="834556at2"/>
<dbReference type="Proteomes" id="UP000007882">
    <property type="component" value="Chromosome"/>
</dbReference>
<dbReference type="Gene3D" id="2.40.400.10">
    <property type="entry name" value="Acetoacetate decarboxylase-like"/>
    <property type="match status" value="1"/>
</dbReference>